<sequence>MTLKVVAEHRESTPGPHTITVAAAQLGGPWLKPAARLARIAEAAWVASAAGATLIAYPETYLSGYPFWPPRTGGALFDSADQKDCYAYYLDSAVEIGGPEQREIETIAADLGIGIIVGVSERGRDVGTGSVWCTLLTIDPARGLVGHHRKLIPTYDERLVWAQGDGAGLRTHRFGSATVGSLNCWENWMPQARSALYAQGETVHIGSWPGSSTLTGDITRFVAAEGRVFSIAASGLVTADSIPDDFPLAQRLRQACEQTVFDGGSAVAGPNGKWLISPVVGVEGVLVAELDLSRVAQERLNFDVTGHYARPDVFNTEVDRTRRAAVYFTEASAADEARSFQ</sequence>
<dbReference type="AlphaFoldDB" id="A0A1G4VMS9"/>
<organism evidence="4 5">
    <name type="scientific">Mycolicibacterium fluoranthenivorans</name>
    <dbReference type="NCBI Taxonomy" id="258505"/>
    <lineage>
        <taxon>Bacteria</taxon>
        <taxon>Bacillati</taxon>
        <taxon>Actinomycetota</taxon>
        <taxon>Actinomycetes</taxon>
        <taxon>Mycobacteriales</taxon>
        <taxon>Mycobacteriaceae</taxon>
        <taxon>Mycolicibacterium</taxon>
    </lineage>
</organism>
<evidence type="ECO:0000259" key="2">
    <source>
        <dbReference type="PROSITE" id="PS50263"/>
    </source>
</evidence>
<dbReference type="PANTHER" id="PTHR46044:SF1">
    <property type="entry name" value="CN HYDROLASE DOMAIN-CONTAINING PROTEIN"/>
    <property type="match status" value="1"/>
</dbReference>
<name>A0A1G4VMS9_9MYCO</name>
<protein>
    <submittedName>
        <fullName evidence="3">Carbon-nitrogen hydrolase family protein</fullName>
    </submittedName>
    <submittedName>
        <fullName evidence="4">Nitrilase</fullName>
    </submittedName>
</protein>
<dbReference type="RefSeq" id="WP_090354834.1">
    <property type="nucleotide sequence ID" value="NZ_CP059894.1"/>
</dbReference>
<dbReference type="GO" id="GO:0016787">
    <property type="term" value="F:hydrolase activity"/>
    <property type="evidence" value="ECO:0007669"/>
    <property type="project" value="UniProtKB-KW"/>
</dbReference>
<evidence type="ECO:0000313" key="6">
    <source>
        <dbReference type="Proteomes" id="UP000515498"/>
    </source>
</evidence>
<dbReference type="STRING" id="1502745.SAMN02799620_01398"/>
<dbReference type="Proteomes" id="UP000515498">
    <property type="component" value="Chromosome"/>
</dbReference>
<gene>
    <name evidence="3" type="ORF">HZU40_30720</name>
    <name evidence="4" type="ORF">SAMN02799620_01398</name>
</gene>
<evidence type="ECO:0000313" key="4">
    <source>
        <dbReference type="EMBL" id="SCX09138.1"/>
    </source>
</evidence>
<dbReference type="Pfam" id="PF00795">
    <property type="entry name" value="CN_hydrolase"/>
    <property type="match status" value="1"/>
</dbReference>
<dbReference type="PROSITE" id="PS50263">
    <property type="entry name" value="CN_HYDROLASE"/>
    <property type="match status" value="1"/>
</dbReference>
<dbReference type="InterPro" id="IPR003010">
    <property type="entry name" value="C-N_Hydrolase"/>
</dbReference>
<dbReference type="KEGG" id="mflu:HZU40_30720"/>
<dbReference type="InterPro" id="IPR044149">
    <property type="entry name" value="Nitrilases_CHs"/>
</dbReference>
<dbReference type="EMBL" id="CP059894">
    <property type="protein sequence ID" value="QNJ92468.1"/>
    <property type="molecule type" value="Genomic_DNA"/>
</dbReference>
<evidence type="ECO:0000313" key="3">
    <source>
        <dbReference type="EMBL" id="QNJ92468.1"/>
    </source>
</evidence>
<evidence type="ECO:0000313" key="5">
    <source>
        <dbReference type="Proteomes" id="UP000199707"/>
    </source>
</evidence>
<feature type="domain" description="CN hydrolase" evidence="2">
    <location>
        <begin position="19"/>
        <end position="292"/>
    </location>
</feature>
<reference evidence="5" key="2">
    <citation type="submission" date="2016-10" db="EMBL/GenBank/DDBJ databases">
        <authorList>
            <person name="Varghese N."/>
            <person name="Submissions S."/>
        </authorList>
    </citation>
    <scope>NUCLEOTIDE SEQUENCE [LARGE SCALE GENOMIC DNA]</scope>
    <source>
        <strain evidence="5">UNC267MFSha1.1M11</strain>
    </source>
</reference>
<reference evidence="4" key="1">
    <citation type="submission" date="2016-10" db="EMBL/GenBank/DDBJ databases">
        <authorList>
            <person name="de Groot N.N."/>
        </authorList>
    </citation>
    <scope>NUCLEOTIDE SEQUENCE [LARGE SCALE GENOMIC DNA]</scope>
    <source>
        <strain evidence="4">UNC267MFSha1.1M11</strain>
    </source>
</reference>
<dbReference type="InterPro" id="IPR036526">
    <property type="entry name" value="C-N_Hydrolase_sf"/>
</dbReference>
<proteinExistence type="inferred from homology"/>
<reference evidence="3 6" key="3">
    <citation type="submission" date="2020-07" db="EMBL/GenBank/DDBJ databases">
        <title>Draft genome sequence of four isobutane-metabolizing strains capable of cometabolically degrading diverse ether contaminants.</title>
        <authorList>
            <person name="Chen W."/>
            <person name="Faulkner N."/>
            <person name="Smith C."/>
            <person name="Hyman M."/>
        </authorList>
    </citation>
    <scope>NUCLEOTIDE SEQUENCE [LARGE SCALE GENOMIC DNA]</scope>
    <source>
        <strain evidence="3 6">2A</strain>
    </source>
</reference>
<dbReference type="SUPFAM" id="SSF56317">
    <property type="entry name" value="Carbon-nitrogen hydrolase"/>
    <property type="match status" value="1"/>
</dbReference>
<comment type="similarity">
    <text evidence="1">Belongs to the carbon-nitrogen hydrolase superfamily. Nitrilase family.</text>
</comment>
<evidence type="ECO:0000256" key="1">
    <source>
        <dbReference type="ARBA" id="ARBA00008129"/>
    </source>
</evidence>
<dbReference type="Gene3D" id="3.60.110.10">
    <property type="entry name" value="Carbon-nitrogen hydrolase"/>
    <property type="match status" value="1"/>
</dbReference>
<dbReference type="EMBL" id="FMUB01000002">
    <property type="protein sequence ID" value="SCX09138.1"/>
    <property type="molecule type" value="Genomic_DNA"/>
</dbReference>
<dbReference type="Proteomes" id="UP000199707">
    <property type="component" value="Unassembled WGS sequence"/>
</dbReference>
<keyword evidence="3" id="KW-0378">Hydrolase</keyword>
<accession>A0A1G4VMS9</accession>
<dbReference type="PANTHER" id="PTHR46044">
    <property type="entry name" value="NITRILASE"/>
    <property type="match status" value="1"/>
</dbReference>
<dbReference type="CDD" id="cd07564">
    <property type="entry name" value="nitrilases_CHs"/>
    <property type="match status" value="1"/>
</dbReference>